<evidence type="ECO:0000256" key="2">
    <source>
        <dbReference type="ARBA" id="ARBA00022679"/>
    </source>
</evidence>
<dbReference type="AlphaFoldDB" id="A0A231V3J6"/>
<dbReference type="Proteomes" id="UP000215405">
    <property type="component" value="Unassembled WGS sequence"/>
</dbReference>
<organism evidence="4 5">
    <name type="scientific">Notoacmeibacter marinus</name>
    <dbReference type="NCBI Taxonomy" id="1876515"/>
    <lineage>
        <taxon>Bacteria</taxon>
        <taxon>Pseudomonadati</taxon>
        <taxon>Pseudomonadota</taxon>
        <taxon>Alphaproteobacteria</taxon>
        <taxon>Hyphomicrobiales</taxon>
        <taxon>Notoacmeibacteraceae</taxon>
        <taxon>Notoacmeibacter</taxon>
    </lineage>
</organism>
<dbReference type="InterPro" id="IPR050602">
    <property type="entry name" value="Malonyl-ACP_OMT"/>
</dbReference>
<dbReference type="GO" id="GO:0032259">
    <property type="term" value="P:methylation"/>
    <property type="evidence" value="ECO:0007669"/>
    <property type="project" value="UniProtKB-KW"/>
</dbReference>
<keyword evidence="2" id="KW-0808">Transferase</keyword>
<sequence>MFDSRQVRARRRRAENMSNNGADFLARLVIDDMDDRLAGITRTFPNVKLIGARGPDLTPLLHKHGHGQTDIERLDAHSDGWTDALPQSESDLIVSFLDLQDVSDPAAYLSACRRALKPDGLFLGAFIGGESLGGLREALLLAETEKRDGASPRVHPAIALRDAGALLQHVGFALPVIDRETTTVRYDSLINLMADLRAMGATNALAARSRLPLTRGILGRAAQIYQERNSDPDGRVRAVFEIIWLSGWAPDQSQQKPLAPGSAKASLAEALRQADETAGSQDREP</sequence>
<name>A0A231V3J6_9HYPH</name>
<evidence type="ECO:0000313" key="4">
    <source>
        <dbReference type="EMBL" id="OXT02720.1"/>
    </source>
</evidence>
<feature type="region of interest" description="Disordered" evidence="3">
    <location>
        <begin position="251"/>
        <end position="285"/>
    </location>
</feature>
<evidence type="ECO:0000313" key="5">
    <source>
        <dbReference type="Proteomes" id="UP000215405"/>
    </source>
</evidence>
<dbReference type="GO" id="GO:0008168">
    <property type="term" value="F:methyltransferase activity"/>
    <property type="evidence" value="ECO:0007669"/>
    <property type="project" value="UniProtKB-KW"/>
</dbReference>
<evidence type="ECO:0000256" key="3">
    <source>
        <dbReference type="SAM" id="MobiDB-lite"/>
    </source>
</evidence>
<accession>A0A231V3J6</accession>
<dbReference type="SUPFAM" id="SSF53335">
    <property type="entry name" value="S-adenosyl-L-methionine-dependent methyltransferases"/>
    <property type="match status" value="1"/>
</dbReference>
<dbReference type="InterPro" id="IPR029063">
    <property type="entry name" value="SAM-dependent_MTases_sf"/>
</dbReference>
<dbReference type="RefSeq" id="WP_094076671.1">
    <property type="nucleotide sequence ID" value="NZ_NBYO01000001.1"/>
</dbReference>
<evidence type="ECO:0000256" key="1">
    <source>
        <dbReference type="ARBA" id="ARBA00022603"/>
    </source>
</evidence>
<gene>
    <name evidence="4" type="ORF">B7H23_07510</name>
</gene>
<comment type="caution">
    <text evidence="4">The sequence shown here is derived from an EMBL/GenBank/DDBJ whole genome shotgun (WGS) entry which is preliminary data.</text>
</comment>
<keyword evidence="1" id="KW-0489">Methyltransferase</keyword>
<keyword evidence="5" id="KW-1185">Reference proteome</keyword>
<dbReference type="PANTHER" id="PTHR13090:SF1">
    <property type="entry name" value="ARGININE-HYDROXYLASE NDUFAF5, MITOCHONDRIAL"/>
    <property type="match status" value="1"/>
</dbReference>
<dbReference type="PANTHER" id="PTHR13090">
    <property type="entry name" value="ARGININE-HYDROXYLASE NDUFAF5, MITOCHONDRIAL"/>
    <property type="match status" value="1"/>
</dbReference>
<protein>
    <submittedName>
        <fullName evidence="4">Uncharacterized protein</fullName>
    </submittedName>
</protein>
<proteinExistence type="predicted"/>
<reference evidence="5" key="1">
    <citation type="journal article" date="2017" name="Int. J. Syst. Evol. Microbiol.">
        <title>Notoacmeibacter marinus gen. nov., sp. nov., isolated from the gut of a limpet and proposal of Notoacmeibacteraceae fam. nov. in the order Rhizobiales of the class Alphaproteobacteria.</title>
        <authorList>
            <person name="Huang Z."/>
            <person name="Guo F."/>
            <person name="Lai Q."/>
        </authorList>
    </citation>
    <scope>NUCLEOTIDE SEQUENCE [LARGE SCALE GENOMIC DNA]</scope>
    <source>
        <strain evidence="5">XMTR2A4</strain>
    </source>
</reference>
<dbReference type="Gene3D" id="3.40.50.150">
    <property type="entry name" value="Vaccinia Virus protein VP39"/>
    <property type="match status" value="1"/>
</dbReference>
<dbReference type="EMBL" id="NBYO01000001">
    <property type="protein sequence ID" value="OXT02720.1"/>
    <property type="molecule type" value="Genomic_DNA"/>
</dbReference>